<evidence type="ECO:0000313" key="3">
    <source>
        <dbReference type="EMBL" id="SPQ00599.1"/>
    </source>
</evidence>
<gene>
    <name evidence="3" type="ORF">NBG4_290016</name>
</gene>
<feature type="domain" description="Spore coat protein U/FanG" evidence="2">
    <location>
        <begin position="26"/>
        <end position="153"/>
    </location>
</feature>
<evidence type="ECO:0000259" key="2">
    <source>
        <dbReference type="Pfam" id="PF05229"/>
    </source>
</evidence>
<dbReference type="InterPro" id="IPR053167">
    <property type="entry name" value="Spore_coat_component"/>
</dbReference>
<organism evidence="3 4">
    <name type="scientific">Candidatus Sulfobium mesophilum</name>
    <dbReference type="NCBI Taxonomy" id="2016548"/>
    <lineage>
        <taxon>Bacteria</taxon>
        <taxon>Pseudomonadati</taxon>
        <taxon>Nitrospirota</taxon>
        <taxon>Nitrospiria</taxon>
        <taxon>Nitrospirales</taxon>
        <taxon>Nitrospiraceae</taxon>
        <taxon>Candidatus Sulfobium</taxon>
    </lineage>
</organism>
<dbReference type="InterPro" id="IPR007893">
    <property type="entry name" value="Spore_coat_U/FanG"/>
</dbReference>
<protein>
    <recommendedName>
        <fullName evidence="2">Spore coat protein U/FanG domain-containing protein</fullName>
    </recommendedName>
</protein>
<dbReference type="PANTHER" id="PTHR37089">
    <property type="entry name" value="PROTEIN U-RELATED"/>
    <property type="match status" value="1"/>
</dbReference>
<keyword evidence="1" id="KW-0732">Signal</keyword>
<name>A0A2U3QGW0_9BACT</name>
<evidence type="ECO:0000313" key="4">
    <source>
        <dbReference type="Proteomes" id="UP000245125"/>
    </source>
</evidence>
<keyword evidence="4" id="KW-1185">Reference proteome</keyword>
<evidence type="ECO:0000256" key="1">
    <source>
        <dbReference type="SAM" id="SignalP"/>
    </source>
</evidence>
<dbReference type="Pfam" id="PF05229">
    <property type="entry name" value="SCPU"/>
    <property type="match status" value="1"/>
</dbReference>
<dbReference type="SMART" id="SM00972">
    <property type="entry name" value="SCPU"/>
    <property type="match status" value="1"/>
</dbReference>
<dbReference type="AlphaFoldDB" id="A0A2U3QGW0"/>
<feature type="signal peptide" evidence="1">
    <location>
        <begin position="1"/>
        <end position="22"/>
    </location>
</feature>
<reference evidence="4" key="1">
    <citation type="submission" date="2018-03" db="EMBL/GenBank/DDBJ databases">
        <authorList>
            <person name="Zecchin S."/>
        </authorList>
    </citation>
    <scope>NUCLEOTIDE SEQUENCE [LARGE SCALE GENOMIC DNA]</scope>
</reference>
<feature type="chain" id="PRO_5015707350" description="Spore coat protein U/FanG domain-containing protein" evidence="1">
    <location>
        <begin position="23"/>
        <end position="157"/>
    </location>
</feature>
<dbReference type="OrthoDB" id="129846at2"/>
<sequence>MKKLVLVVVAVALIAMTGAAFAATATSNLTVTANVQNVCTISSAPGTVDFGNYDPTSTTDNIAGSTSFGYKCTKGTVFRSYITRTNQMLMGGVDPLTYDLYADAARTTVFPATFAAASSQTSPDNGQKTMNIYGKIPNSQNVLSGVHTETDVITIEY</sequence>
<dbReference type="EMBL" id="OUUY01000074">
    <property type="protein sequence ID" value="SPQ00599.1"/>
    <property type="molecule type" value="Genomic_DNA"/>
</dbReference>
<accession>A0A2U3QGW0</accession>
<proteinExistence type="predicted"/>
<dbReference type="Proteomes" id="UP000245125">
    <property type="component" value="Unassembled WGS sequence"/>
</dbReference>